<dbReference type="PANTHER" id="PTHR46832:SF1">
    <property type="entry name" value="5'-METHYLTHIOADENOSINE_S-ADENOSYLHOMOCYSTEINE NUCLEOSIDASE"/>
    <property type="match status" value="1"/>
</dbReference>
<sequence>MREGSLEIRVGVVVPMVEEALTLFEMADFPCRRRMGIWEVHERAETCGQAAGGTGSGDQESAVYGLGGYISNDGEIPGSVTVGVTISGTGLVACAAATERLIAEWEPDIVALVGCAGAVAPHLLPGDVVVAKSLAYYSSFQTLPDGSLNLDFPAIRFRTNYRLNESRTGYHQSSVRKRVRYLEATPELVEAALQAGQRCESRFANWPGAADWPVPFGRPKCVAATVGSADQINSDPRVLERLRKEYGIDVEECEGVAVAQVASMHGKPFVVIRGISDNELINPAYGEYLRTGKGDLGWVEVESTRNAWLVFLDMVQRLADNFR</sequence>
<dbReference type="InterPro" id="IPR000845">
    <property type="entry name" value="Nucleoside_phosphorylase_d"/>
</dbReference>
<accession>A0AAT9LAK7</accession>
<dbReference type="GO" id="GO:0009116">
    <property type="term" value="P:nucleoside metabolic process"/>
    <property type="evidence" value="ECO:0007669"/>
    <property type="project" value="InterPro"/>
</dbReference>
<reference evidence="2" key="1">
    <citation type="submission" date="2020-10" db="EMBL/GenBank/DDBJ databases">
        <authorList>
            <person name="Kadnikov V."/>
            <person name="Beletsky A.V."/>
            <person name="Mardanov A.V."/>
            <person name="Karnachuk O.V."/>
            <person name="Ravin N.V."/>
        </authorList>
    </citation>
    <scope>NUCLEOTIDE SEQUENCE</scope>
    <source>
        <strain evidence="2">Bu02</strain>
    </source>
</reference>
<dbReference type="Pfam" id="PF01048">
    <property type="entry name" value="PNP_UDP_1"/>
    <property type="match status" value="1"/>
</dbReference>
<name>A0AAT9LAK7_9FIRM</name>
<reference evidence="2" key="2">
    <citation type="journal article" date="2023" name="Biology">
        <title>Prokaryotic Life Associated with Coal-Fire Gas Vents Revealed by Metagenomics.</title>
        <authorList>
            <person name="Kadnikov V.V."/>
            <person name="Mardanov A.V."/>
            <person name="Beletsky A.V."/>
            <person name="Karnachuk O.V."/>
            <person name="Ravin N.V."/>
        </authorList>
    </citation>
    <scope>NUCLEOTIDE SEQUENCE</scope>
    <source>
        <strain evidence="2">Bu02</strain>
    </source>
</reference>
<dbReference type="KEGG" id="fcz:IMF26_08760"/>
<dbReference type="GO" id="GO:0008782">
    <property type="term" value="F:adenosylhomocysteine nucleosidase activity"/>
    <property type="evidence" value="ECO:0007669"/>
    <property type="project" value="TreeGrafter"/>
</dbReference>
<gene>
    <name evidence="2" type="ORF">IMF26_08760</name>
</gene>
<dbReference type="PANTHER" id="PTHR46832">
    <property type="entry name" value="5'-METHYLTHIOADENOSINE/S-ADENOSYLHOMOCYSTEINE NUCLEOSIDASE"/>
    <property type="match status" value="1"/>
</dbReference>
<dbReference type="GO" id="GO:0008930">
    <property type="term" value="F:methylthioadenosine nucleosidase activity"/>
    <property type="evidence" value="ECO:0007669"/>
    <property type="project" value="TreeGrafter"/>
</dbReference>
<dbReference type="EMBL" id="CP062796">
    <property type="protein sequence ID" value="QUL98131.1"/>
    <property type="molecule type" value="Genomic_DNA"/>
</dbReference>
<dbReference type="AlphaFoldDB" id="A0AAT9LAK7"/>
<feature type="domain" description="Nucleoside phosphorylase" evidence="1">
    <location>
        <begin position="78"/>
        <end position="278"/>
    </location>
</feature>
<evidence type="ECO:0000313" key="2">
    <source>
        <dbReference type="EMBL" id="QUL98131.1"/>
    </source>
</evidence>
<dbReference type="GO" id="GO:0019284">
    <property type="term" value="P:L-methionine salvage from S-adenosylmethionine"/>
    <property type="evidence" value="ECO:0007669"/>
    <property type="project" value="TreeGrafter"/>
</dbReference>
<dbReference type="Gene3D" id="3.40.50.1580">
    <property type="entry name" value="Nucleoside phosphorylase domain"/>
    <property type="match status" value="1"/>
</dbReference>
<proteinExistence type="predicted"/>
<protein>
    <submittedName>
        <fullName evidence="2">5'-methylthioadenosine/S-adenosylhomocysteine nucleosidase</fullName>
    </submittedName>
</protein>
<dbReference type="GO" id="GO:0005829">
    <property type="term" value="C:cytosol"/>
    <property type="evidence" value="ECO:0007669"/>
    <property type="project" value="TreeGrafter"/>
</dbReference>
<dbReference type="CDD" id="cd09008">
    <property type="entry name" value="MTAN"/>
    <property type="match status" value="1"/>
</dbReference>
<dbReference type="InterPro" id="IPR035994">
    <property type="entry name" value="Nucleoside_phosphorylase_sf"/>
</dbReference>
<evidence type="ECO:0000259" key="1">
    <source>
        <dbReference type="Pfam" id="PF01048"/>
    </source>
</evidence>
<organism evidence="2">
    <name type="scientific">Candidatus Fermentithermobacillus carboniphilus</name>
    <dbReference type="NCBI Taxonomy" id="3085328"/>
    <lineage>
        <taxon>Bacteria</taxon>
        <taxon>Bacillati</taxon>
        <taxon>Bacillota</taxon>
        <taxon>Candidatus Fermentithermobacillia</taxon>
        <taxon>Candidatus Fermentithermobacillales</taxon>
        <taxon>Candidatus Fermentithermobacillaceae</taxon>
        <taxon>Candidatus Fermentithermobacillus</taxon>
    </lineage>
</organism>
<dbReference type="SUPFAM" id="SSF53167">
    <property type="entry name" value="Purine and uridine phosphorylases"/>
    <property type="match status" value="1"/>
</dbReference>